<dbReference type="HOGENOM" id="CLU_1451961_0_0_7"/>
<accession>W4ME99</accession>
<evidence type="ECO:0000256" key="1">
    <source>
        <dbReference type="SAM" id="Phobius"/>
    </source>
</evidence>
<comment type="caution">
    <text evidence="2">The sequence shown here is derived from an EMBL/GenBank/DDBJ whole genome shotgun (WGS) entry which is preliminary data.</text>
</comment>
<name>W4ME99_9BACT</name>
<organism evidence="2 3">
    <name type="scientific">Candidatus Entotheonella gemina</name>
    <dbReference type="NCBI Taxonomy" id="1429439"/>
    <lineage>
        <taxon>Bacteria</taxon>
        <taxon>Pseudomonadati</taxon>
        <taxon>Nitrospinota/Tectimicrobiota group</taxon>
        <taxon>Candidatus Tectimicrobiota</taxon>
        <taxon>Candidatus Entotheonellia</taxon>
        <taxon>Candidatus Entotheonellales</taxon>
        <taxon>Candidatus Entotheonellaceae</taxon>
        <taxon>Candidatus Entotheonella</taxon>
    </lineage>
</organism>
<evidence type="ECO:0000313" key="2">
    <source>
        <dbReference type="EMBL" id="ETX07952.1"/>
    </source>
</evidence>
<proteinExistence type="predicted"/>
<keyword evidence="1" id="KW-1133">Transmembrane helix</keyword>
<dbReference type="EMBL" id="AZHX01000333">
    <property type="protein sequence ID" value="ETX07952.1"/>
    <property type="molecule type" value="Genomic_DNA"/>
</dbReference>
<dbReference type="Proteomes" id="UP000019140">
    <property type="component" value="Unassembled WGS sequence"/>
</dbReference>
<gene>
    <name evidence="2" type="ORF">ETSY2_08240</name>
</gene>
<sequence>MSDDESKTWFEVLLTPLAVAVIGIVGTYFITNKQHLHTKSVTRGQQLHTSALKQIELSSQEVRAKEDRETQFLNTIIQSYINGDEEKRKKSIILIKAIRDLDLAKNILDSIASSESNNNLRQTAEKAKHDVDIQKKWKNAVYGQQIEELKNITNSLRLIGTIDTVVDNQNNTALSIASEKCNTAIN</sequence>
<keyword evidence="3" id="KW-1185">Reference proteome</keyword>
<keyword evidence="1" id="KW-0472">Membrane</keyword>
<dbReference type="AlphaFoldDB" id="W4ME99"/>
<feature type="transmembrane region" description="Helical" evidence="1">
    <location>
        <begin position="12"/>
        <end position="30"/>
    </location>
</feature>
<reference evidence="2 3" key="1">
    <citation type="journal article" date="2014" name="Nature">
        <title>An environmental bacterial taxon with a large and distinct metabolic repertoire.</title>
        <authorList>
            <person name="Wilson M.C."/>
            <person name="Mori T."/>
            <person name="Ruckert C."/>
            <person name="Uria A.R."/>
            <person name="Helf M.J."/>
            <person name="Takada K."/>
            <person name="Gernert C."/>
            <person name="Steffens U.A."/>
            <person name="Heycke N."/>
            <person name="Schmitt S."/>
            <person name="Rinke C."/>
            <person name="Helfrich E.J."/>
            <person name="Brachmann A.O."/>
            <person name="Gurgui C."/>
            <person name="Wakimoto T."/>
            <person name="Kracht M."/>
            <person name="Crusemann M."/>
            <person name="Hentschel U."/>
            <person name="Abe I."/>
            <person name="Matsunaga S."/>
            <person name="Kalinowski J."/>
            <person name="Takeyama H."/>
            <person name="Piel J."/>
        </authorList>
    </citation>
    <scope>NUCLEOTIDE SEQUENCE [LARGE SCALE GENOMIC DNA]</scope>
    <source>
        <strain evidence="3">TSY2</strain>
    </source>
</reference>
<keyword evidence="1" id="KW-0812">Transmembrane</keyword>
<protein>
    <submittedName>
        <fullName evidence="2">Uncharacterized protein</fullName>
    </submittedName>
</protein>
<evidence type="ECO:0000313" key="3">
    <source>
        <dbReference type="Proteomes" id="UP000019140"/>
    </source>
</evidence>